<proteinExistence type="predicted"/>
<dbReference type="EMBL" id="CP009110">
    <property type="protein sequence ID" value="AIJ24674.1"/>
    <property type="molecule type" value="Genomic_DNA"/>
</dbReference>
<feature type="compositionally biased region" description="Basic residues" evidence="1">
    <location>
        <begin position="56"/>
        <end position="67"/>
    </location>
</feature>
<dbReference type="AlphaFoldDB" id="A0A076MVD9"/>
<dbReference type="HOGENOM" id="CLU_2679567_0_0_11"/>
<evidence type="ECO:0000313" key="4">
    <source>
        <dbReference type="Proteomes" id="UP000062973"/>
    </source>
</evidence>
<name>A0A076MVD9_AMYME</name>
<gene>
    <name evidence="3" type="ORF">AMETH_4582</name>
</gene>
<dbReference type="InterPro" id="IPR013094">
    <property type="entry name" value="AB_hydrolase_3"/>
</dbReference>
<accession>A0A076MVD9</accession>
<dbReference type="eggNOG" id="COG0657">
    <property type="taxonomic scope" value="Bacteria"/>
</dbReference>
<evidence type="ECO:0000256" key="1">
    <source>
        <dbReference type="SAM" id="MobiDB-lite"/>
    </source>
</evidence>
<keyword evidence="4" id="KW-1185">Reference proteome</keyword>
<evidence type="ECO:0000313" key="3">
    <source>
        <dbReference type="EMBL" id="AIJ24674.1"/>
    </source>
</evidence>
<dbReference type="STRING" id="1068978.AMETH_4582"/>
<reference evidence="3 4" key="1">
    <citation type="submission" date="2014-07" db="EMBL/GenBank/DDBJ databases">
        <title>Whole Genome Sequence of the Amycolatopsis methanolica 239.</title>
        <authorList>
            <person name="Tang B."/>
        </authorList>
    </citation>
    <scope>NUCLEOTIDE SEQUENCE [LARGE SCALE GENOMIC DNA]</scope>
    <source>
        <strain evidence="3 4">239</strain>
    </source>
</reference>
<protein>
    <submittedName>
        <fullName evidence="3">Caprolactone hydrolase</fullName>
    </submittedName>
</protein>
<evidence type="ECO:0000259" key="2">
    <source>
        <dbReference type="Pfam" id="PF07859"/>
    </source>
</evidence>
<dbReference type="Gene3D" id="3.40.50.1820">
    <property type="entry name" value="alpha/beta hydrolase"/>
    <property type="match status" value="1"/>
</dbReference>
<dbReference type="PATRIC" id="fig|1068978.7.peg.4921"/>
<sequence length="74" mass="7628">MPGIWASPAGADTSQVLLDTHGGGFVVGSAASHRKLAAHVAKALGVTAFVLDYRRAPGHPHPRRSRTGSRCSPG</sequence>
<organism evidence="3 4">
    <name type="scientific">Amycolatopsis methanolica 239</name>
    <dbReference type="NCBI Taxonomy" id="1068978"/>
    <lineage>
        <taxon>Bacteria</taxon>
        <taxon>Bacillati</taxon>
        <taxon>Actinomycetota</taxon>
        <taxon>Actinomycetes</taxon>
        <taxon>Pseudonocardiales</taxon>
        <taxon>Pseudonocardiaceae</taxon>
        <taxon>Amycolatopsis</taxon>
        <taxon>Amycolatopsis methanolica group</taxon>
    </lineage>
</organism>
<keyword evidence="3" id="KW-0378">Hydrolase</keyword>
<dbReference type="GO" id="GO:0016787">
    <property type="term" value="F:hydrolase activity"/>
    <property type="evidence" value="ECO:0007669"/>
    <property type="project" value="UniProtKB-KW"/>
</dbReference>
<dbReference type="SUPFAM" id="SSF53474">
    <property type="entry name" value="alpha/beta-Hydrolases"/>
    <property type="match status" value="1"/>
</dbReference>
<dbReference type="Pfam" id="PF07859">
    <property type="entry name" value="Abhydrolase_3"/>
    <property type="match status" value="1"/>
</dbReference>
<dbReference type="Proteomes" id="UP000062973">
    <property type="component" value="Chromosome"/>
</dbReference>
<dbReference type="KEGG" id="amq:AMETH_4582"/>
<dbReference type="InterPro" id="IPR029058">
    <property type="entry name" value="AB_hydrolase_fold"/>
</dbReference>
<feature type="domain" description="Alpha/beta hydrolase fold-3" evidence="2">
    <location>
        <begin position="18"/>
        <end position="63"/>
    </location>
</feature>
<feature type="region of interest" description="Disordered" evidence="1">
    <location>
        <begin position="55"/>
        <end position="74"/>
    </location>
</feature>